<comment type="caution">
    <text evidence="2">The sequence shown here is derived from an EMBL/GenBank/DDBJ whole genome shotgun (WGS) entry which is preliminary data.</text>
</comment>
<reference evidence="3" key="1">
    <citation type="submission" date="2016-09" db="EMBL/GenBank/DDBJ databases">
        <authorList>
            <person name="Gulvik C.A."/>
        </authorList>
    </citation>
    <scope>NUCLEOTIDE SEQUENCE [LARGE SCALE GENOMIC DNA]</scope>
    <source>
        <strain evidence="3">LMG 26676</strain>
    </source>
</reference>
<proteinExistence type="predicted"/>
<organism evidence="2 3">
    <name type="scientific">Enterococcus ureilyticus</name>
    <dbReference type="NCBI Taxonomy" id="1131292"/>
    <lineage>
        <taxon>Bacteria</taxon>
        <taxon>Bacillati</taxon>
        <taxon>Bacillota</taxon>
        <taxon>Bacilli</taxon>
        <taxon>Lactobacillales</taxon>
        <taxon>Enterococcaceae</taxon>
        <taxon>Enterococcus</taxon>
    </lineage>
</organism>
<evidence type="ECO:0000313" key="2">
    <source>
        <dbReference type="EMBL" id="OEG21982.1"/>
    </source>
</evidence>
<evidence type="ECO:0000256" key="1">
    <source>
        <dbReference type="SAM" id="MobiDB-lite"/>
    </source>
</evidence>
<accession>A0A1E5HAK8</accession>
<sequence length="110" mass="12986">MKKNVISGLFVVLFTGLVGFTTVSEAVESLDDNQIDTFEMRHKHGHQRGFRAKEERKVEARKVTKEEVNESQEKWEKGNNDSYNRRENSNHNQVNNKRQNHHDTMKNYCH</sequence>
<name>A0A1E5HAK8_9ENTE</name>
<dbReference type="OrthoDB" id="2193973at2"/>
<dbReference type="RefSeq" id="WP_069640542.1">
    <property type="nucleotide sequence ID" value="NZ_JAFBEZ010000007.1"/>
</dbReference>
<dbReference type="STRING" id="1131292.BCR24_04565"/>
<feature type="region of interest" description="Disordered" evidence="1">
    <location>
        <begin position="41"/>
        <end position="110"/>
    </location>
</feature>
<dbReference type="EMBL" id="MIKC01000034">
    <property type="protein sequence ID" value="OEG21982.1"/>
    <property type="molecule type" value="Genomic_DNA"/>
</dbReference>
<protein>
    <submittedName>
        <fullName evidence="2">Uncharacterized protein</fullName>
    </submittedName>
</protein>
<feature type="compositionally biased region" description="Basic and acidic residues" evidence="1">
    <location>
        <begin position="101"/>
        <end position="110"/>
    </location>
</feature>
<gene>
    <name evidence="2" type="ORF">BCR24_04565</name>
</gene>
<keyword evidence="3" id="KW-1185">Reference proteome</keyword>
<feature type="compositionally biased region" description="Basic residues" evidence="1">
    <location>
        <begin position="41"/>
        <end position="50"/>
    </location>
</feature>
<dbReference type="Proteomes" id="UP000094469">
    <property type="component" value="Unassembled WGS sequence"/>
</dbReference>
<dbReference type="AlphaFoldDB" id="A0A1E5HAK8"/>
<evidence type="ECO:0000313" key="3">
    <source>
        <dbReference type="Proteomes" id="UP000094469"/>
    </source>
</evidence>
<feature type="compositionally biased region" description="Basic and acidic residues" evidence="1">
    <location>
        <begin position="51"/>
        <end position="89"/>
    </location>
</feature>